<accession>A0A1E3NM24</accession>
<protein>
    <submittedName>
        <fullName evidence="1">Uncharacterized protein</fullName>
    </submittedName>
</protein>
<dbReference type="RefSeq" id="XP_019018308.1">
    <property type="nucleotide sequence ID" value="XM_019160704.1"/>
</dbReference>
<gene>
    <name evidence="1" type="ORF">PICMEDRAFT_15183</name>
</gene>
<dbReference type="AlphaFoldDB" id="A0A1E3NM24"/>
<evidence type="ECO:0000313" key="1">
    <source>
        <dbReference type="EMBL" id="ODQ47195.1"/>
    </source>
</evidence>
<reference evidence="1 2" key="1">
    <citation type="journal article" date="2016" name="Proc. Natl. Acad. Sci. U.S.A.">
        <title>Comparative genomics of biotechnologically important yeasts.</title>
        <authorList>
            <person name="Riley R."/>
            <person name="Haridas S."/>
            <person name="Wolfe K.H."/>
            <person name="Lopes M.R."/>
            <person name="Hittinger C.T."/>
            <person name="Goeker M."/>
            <person name="Salamov A.A."/>
            <person name="Wisecaver J.H."/>
            <person name="Long T.M."/>
            <person name="Calvey C.H."/>
            <person name="Aerts A.L."/>
            <person name="Barry K.W."/>
            <person name="Choi C."/>
            <person name="Clum A."/>
            <person name="Coughlan A.Y."/>
            <person name="Deshpande S."/>
            <person name="Douglass A.P."/>
            <person name="Hanson S.J."/>
            <person name="Klenk H.-P."/>
            <person name="LaButti K.M."/>
            <person name="Lapidus A."/>
            <person name="Lindquist E.A."/>
            <person name="Lipzen A.M."/>
            <person name="Meier-Kolthoff J.P."/>
            <person name="Ohm R.A."/>
            <person name="Otillar R.P."/>
            <person name="Pangilinan J.L."/>
            <person name="Peng Y."/>
            <person name="Rokas A."/>
            <person name="Rosa C.A."/>
            <person name="Scheuner C."/>
            <person name="Sibirny A.A."/>
            <person name="Slot J.C."/>
            <person name="Stielow J.B."/>
            <person name="Sun H."/>
            <person name="Kurtzman C.P."/>
            <person name="Blackwell M."/>
            <person name="Grigoriev I.V."/>
            <person name="Jeffries T.W."/>
        </authorList>
    </citation>
    <scope>NUCLEOTIDE SEQUENCE [LARGE SCALE GENOMIC DNA]</scope>
    <source>
        <strain evidence="1 2">NRRL Y-2026</strain>
    </source>
</reference>
<dbReference type="GeneID" id="30177391"/>
<name>A0A1E3NM24_9ASCO</name>
<organism evidence="1 2">
    <name type="scientific">Pichia membranifaciens NRRL Y-2026</name>
    <dbReference type="NCBI Taxonomy" id="763406"/>
    <lineage>
        <taxon>Eukaryota</taxon>
        <taxon>Fungi</taxon>
        <taxon>Dikarya</taxon>
        <taxon>Ascomycota</taxon>
        <taxon>Saccharomycotina</taxon>
        <taxon>Pichiomycetes</taxon>
        <taxon>Pichiales</taxon>
        <taxon>Pichiaceae</taxon>
        <taxon>Pichia</taxon>
    </lineage>
</organism>
<keyword evidence="2" id="KW-1185">Reference proteome</keyword>
<sequence length="226" mass="25647">MALHNYIYSKHQTDVTTNNKIAREHEPRPVYLDAKPDPPNVGVIDTASKSTGESDSTDLVGHNHHGVHINHRASQIIYADLPDDHHMLRLHEAGGSIDAKGTYEDELANEGNEDEEEDSSDSDFLRAQARRYENQCQRHGNYHNNMNQLYPHPPAQSVIEDVDERHEDDTIIIVKPSSDQSDKILSMENGQAKISKWVFVNGKKIKLRSRFSRSETHKLSADKVVH</sequence>
<dbReference type="OrthoDB" id="3998228at2759"/>
<dbReference type="Proteomes" id="UP000094455">
    <property type="component" value="Unassembled WGS sequence"/>
</dbReference>
<evidence type="ECO:0000313" key="2">
    <source>
        <dbReference type="Proteomes" id="UP000094455"/>
    </source>
</evidence>
<dbReference type="EMBL" id="KV454002">
    <property type="protein sequence ID" value="ODQ47195.1"/>
    <property type="molecule type" value="Genomic_DNA"/>
</dbReference>
<proteinExistence type="predicted"/>